<dbReference type="GO" id="GO:0006364">
    <property type="term" value="P:rRNA processing"/>
    <property type="evidence" value="ECO:0007669"/>
    <property type="project" value="InterPro"/>
</dbReference>
<feature type="region of interest" description="Disordered" evidence="5">
    <location>
        <begin position="667"/>
        <end position="698"/>
    </location>
</feature>
<feature type="domain" description="ESF1 RRM" evidence="7">
    <location>
        <begin position="265"/>
        <end position="406"/>
    </location>
</feature>
<feature type="compositionally biased region" description="Basic and acidic residues" evidence="5">
    <location>
        <begin position="630"/>
        <end position="645"/>
    </location>
</feature>
<dbReference type="InterPro" id="IPR056750">
    <property type="entry name" value="RRM_ESF1"/>
</dbReference>
<evidence type="ECO:0008006" key="10">
    <source>
        <dbReference type="Google" id="ProtNLM"/>
    </source>
</evidence>
<keyword evidence="4" id="KW-0539">Nucleus</keyword>
<dbReference type="InterPro" id="IPR039754">
    <property type="entry name" value="Esf1"/>
</dbReference>
<name>A0A7M7PPA4_STRPU</name>
<feature type="compositionally biased region" description="Basic and acidic residues" evidence="5">
    <location>
        <begin position="14"/>
        <end position="26"/>
    </location>
</feature>
<reference evidence="8" key="2">
    <citation type="submission" date="2021-01" db="UniProtKB">
        <authorList>
            <consortium name="EnsemblMetazoa"/>
        </authorList>
    </citation>
    <scope>IDENTIFICATION</scope>
</reference>
<evidence type="ECO:0000256" key="4">
    <source>
        <dbReference type="ARBA" id="ARBA00023242"/>
    </source>
</evidence>
<dbReference type="GeneID" id="575642"/>
<feature type="compositionally biased region" description="Basic residues" evidence="5">
    <location>
        <begin position="103"/>
        <end position="113"/>
    </location>
</feature>
<dbReference type="RefSeq" id="XP_030854733.1">
    <property type="nucleotide sequence ID" value="XM_030998873.1"/>
</dbReference>
<evidence type="ECO:0000256" key="3">
    <source>
        <dbReference type="ARBA" id="ARBA00023054"/>
    </source>
</evidence>
<feature type="compositionally biased region" description="Acidic residues" evidence="5">
    <location>
        <begin position="148"/>
        <end position="166"/>
    </location>
</feature>
<dbReference type="PANTHER" id="PTHR12202:SF0">
    <property type="entry name" value="ESF1 HOMOLOG"/>
    <property type="match status" value="1"/>
</dbReference>
<dbReference type="GO" id="GO:0005730">
    <property type="term" value="C:nucleolus"/>
    <property type="evidence" value="ECO:0007669"/>
    <property type="project" value="UniProtKB-SubCell"/>
</dbReference>
<proteinExistence type="inferred from homology"/>
<feature type="compositionally biased region" description="Acidic residues" evidence="5">
    <location>
        <begin position="70"/>
        <end position="79"/>
    </location>
</feature>
<feature type="compositionally biased region" description="Polar residues" evidence="5">
    <location>
        <begin position="134"/>
        <end position="147"/>
    </location>
</feature>
<reference evidence="9" key="1">
    <citation type="submission" date="2015-02" db="EMBL/GenBank/DDBJ databases">
        <title>Genome sequencing for Strongylocentrotus purpuratus.</title>
        <authorList>
            <person name="Murali S."/>
            <person name="Liu Y."/>
            <person name="Vee V."/>
            <person name="English A."/>
            <person name="Wang M."/>
            <person name="Skinner E."/>
            <person name="Han Y."/>
            <person name="Muzny D.M."/>
            <person name="Worley K.C."/>
            <person name="Gibbs R.A."/>
        </authorList>
    </citation>
    <scope>NUCLEOTIDE SEQUENCE</scope>
</reference>
<dbReference type="EnsemblMetazoa" id="XM_030998873">
    <property type="protein sequence ID" value="XP_030854733"/>
    <property type="gene ID" value="LOC575642"/>
</dbReference>
<feature type="compositionally biased region" description="Basic and acidic residues" evidence="5">
    <location>
        <begin position="536"/>
        <end position="550"/>
    </location>
</feature>
<keyword evidence="3" id="KW-0175">Coiled coil</keyword>
<dbReference type="CTD" id="51575"/>
<feature type="compositionally biased region" description="Acidic residues" evidence="5">
    <location>
        <begin position="596"/>
        <end position="606"/>
    </location>
</feature>
<feature type="region of interest" description="Disordered" evidence="5">
    <location>
        <begin position="1"/>
        <end position="26"/>
    </location>
</feature>
<dbReference type="AlphaFoldDB" id="A0A7M7PPA4"/>
<feature type="compositionally biased region" description="Basic residues" evidence="5">
    <location>
        <begin position="678"/>
        <end position="691"/>
    </location>
</feature>
<feature type="compositionally biased region" description="Basic and acidic residues" evidence="5">
    <location>
        <begin position="765"/>
        <end position="774"/>
    </location>
</feature>
<comment type="subcellular location">
    <subcellularLocation>
        <location evidence="1">Nucleus</location>
        <location evidence="1">Nucleolus</location>
    </subcellularLocation>
</comment>
<evidence type="ECO:0000259" key="7">
    <source>
        <dbReference type="Pfam" id="PF25121"/>
    </source>
</evidence>
<feature type="region of interest" description="Disordered" evidence="5">
    <location>
        <begin position="464"/>
        <end position="645"/>
    </location>
</feature>
<feature type="compositionally biased region" description="Low complexity" evidence="5">
    <location>
        <begin position="91"/>
        <end position="102"/>
    </location>
</feature>
<feature type="compositionally biased region" description="Basic and acidic residues" evidence="5">
    <location>
        <begin position="610"/>
        <end position="622"/>
    </location>
</feature>
<dbReference type="InterPro" id="IPR012580">
    <property type="entry name" value="NUC153"/>
</dbReference>
<comment type="similarity">
    <text evidence="2">Belongs to the ESF1 family.</text>
</comment>
<evidence type="ECO:0000259" key="6">
    <source>
        <dbReference type="Pfam" id="PF08159"/>
    </source>
</evidence>
<evidence type="ECO:0000313" key="9">
    <source>
        <dbReference type="Proteomes" id="UP000007110"/>
    </source>
</evidence>
<feature type="compositionally biased region" description="Basic and acidic residues" evidence="5">
    <location>
        <begin position="786"/>
        <end position="801"/>
    </location>
</feature>
<evidence type="ECO:0000256" key="5">
    <source>
        <dbReference type="SAM" id="MobiDB-lite"/>
    </source>
</evidence>
<feature type="region of interest" description="Disordered" evidence="5">
    <location>
        <begin position="49"/>
        <end position="242"/>
    </location>
</feature>
<feature type="region of interest" description="Disordered" evidence="5">
    <location>
        <begin position="743"/>
        <end position="777"/>
    </location>
</feature>
<keyword evidence="9" id="KW-1185">Reference proteome</keyword>
<accession>A0A7M7PPA4</accession>
<dbReference type="Pfam" id="PF25121">
    <property type="entry name" value="RRM_ESF1"/>
    <property type="match status" value="1"/>
</dbReference>
<dbReference type="Pfam" id="PF08159">
    <property type="entry name" value="NUC153"/>
    <property type="match status" value="1"/>
</dbReference>
<dbReference type="PANTHER" id="PTHR12202">
    <property type="entry name" value="ESF1 HOMOLOG"/>
    <property type="match status" value="1"/>
</dbReference>
<feature type="compositionally biased region" description="Basic and acidic residues" evidence="5">
    <location>
        <begin position="514"/>
        <end position="528"/>
    </location>
</feature>
<evidence type="ECO:0000256" key="1">
    <source>
        <dbReference type="ARBA" id="ARBA00004604"/>
    </source>
</evidence>
<feature type="region of interest" description="Disordered" evidence="5">
    <location>
        <begin position="782"/>
        <end position="801"/>
    </location>
</feature>
<dbReference type="Proteomes" id="UP000007110">
    <property type="component" value="Unassembled WGS sequence"/>
</dbReference>
<feature type="compositionally biased region" description="Acidic residues" evidence="5">
    <location>
        <begin position="470"/>
        <end position="494"/>
    </location>
</feature>
<protein>
    <recommendedName>
        <fullName evidence="10">ESF1 homolog</fullName>
    </recommendedName>
</protein>
<evidence type="ECO:0000313" key="8">
    <source>
        <dbReference type="EnsemblMetazoa" id="XP_030854733"/>
    </source>
</evidence>
<feature type="domain" description="NUC153" evidence="6">
    <location>
        <begin position="712"/>
        <end position="740"/>
    </location>
</feature>
<organism evidence="8 9">
    <name type="scientific">Strongylocentrotus purpuratus</name>
    <name type="common">Purple sea urchin</name>
    <dbReference type="NCBI Taxonomy" id="7668"/>
    <lineage>
        <taxon>Eukaryota</taxon>
        <taxon>Metazoa</taxon>
        <taxon>Echinodermata</taxon>
        <taxon>Eleutherozoa</taxon>
        <taxon>Echinozoa</taxon>
        <taxon>Echinoidea</taxon>
        <taxon>Euechinoidea</taxon>
        <taxon>Echinacea</taxon>
        <taxon>Camarodonta</taxon>
        <taxon>Echinidea</taxon>
        <taxon>Strongylocentrotidae</taxon>
        <taxon>Strongylocentrotus</taxon>
    </lineage>
</organism>
<sequence>MDFKSDSRFAAVAKDPRFRQVPKQERKVKIDKRFQGMFTDKRFKLKYSVDKRGRPENQTSGENLKKFYELEEEDEDEEEAIKSVSEEDSDGGQSSKQDAGKSSQKKKQARRRSGRELLLAFKRRKARLYGPEDANQSINNTFPLTDNVSEEDNDMESCTDNEEEESGLGSDESPGKRSKGKRRDVEPDSDSDSDSDSKSKLSWQKQKQRGIDLARGEGNVETSSSDSDSEDEAPATATQGPVMDEICHNWGELDAEAPREEATSSRLAVCNIDWDCVTASDLFVLLNSFKPSGGVLHSVKIYPSEFGLERMREEDAKGPQELVEKDEKKERLSGIQQERYQREKLRKYQMQRLKYYYAVADCDNADTANTIYEQCDGMEYETSASKLDLRFIPDDTTFDHEPKGVACEAPEASQFKPLEFQTTALTRSSVQLTWDENDKRRAKETDELFKSRKKMEEMESHIQAYLASSSEEEEEEDVEDRVEGSLNEETEESENATPVSQKDRINKYRNLLRGIEEKEKQDGDKDMEMEISWEPGLKESTQEIVKKKAESSSSTPWEQYLEKKKDKKKERQQERKKLKAGQNTDVDIGEEIQAFSDDELPDDIDLNDSFFKDSLKESESGGKGKRKGKKEQDMKTEEELEEEKQRKAALELLMLDEEDDGRQHFNLKSIIENENMTKSKRKRQLKQKRKLGQPEEEVHTAIQDKFEINAADPRFDALFTSHEYAIDPSDSQYKKTKAMETLVTEKQRRRARREKEGVEDEEKTAEEKKEKKMNVEVSQLVRSIKNKTEQFHSRKKLKIDS</sequence>
<evidence type="ECO:0000256" key="2">
    <source>
        <dbReference type="ARBA" id="ARBA00009087"/>
    </source>
</evidence>
<feature type="compositionally biased region" description="Basic and acidic residues" evidence="5">
    <location>
        <begin position="560"/>
        <end position="575"/>
    </location>
</feature>